<evidence type="ECO:0000256" key="3">
    <source>
        <dbReference type="ARBA" id="ARBA00022692"/>
    </source>
</evidence>
<feature type="transmembrane region" description="Helical" evidence="6">
    <location>
        <begin position="633"/>
        <end position="655"/>
    </location>
</feature>
<feature type="transmembrane region" description="Helical" evidence="6">
    <location>
        <begin position="58"/>
        <end position="81"/>
    </location>
</feature>
<evidence type="ECO:0000256" key="2">
    <source>
        <dbReference type="ARBA" id="ARBA00022475"/>
    </source>
</evidence>
<feature type="transmembrane region" description="Helical" evidence="6">
    <location>
        <begin position="152"/>
        <end position="176"/>
    </location>
</feature>
<reference evidence="8" key="2">
    <citation type="submission" date="2021-04" db="EMBL/GenBank/DDBJ databases">
        <authorList>
            <person name="Gilroy R."/>
        </authorList>
    </citation>
    <scope>NUCLEOTIDE SEQUENCE</scope>
    <source>
        <strain evidence="8">14324</strain>
    </source>
</reference>
<feature type="transmembrane region" description="Helical" evidence="6">
    <location>
        <begin position="282"/>
        <end position="303"/>
    </location>
</feature>
<reference evidence="8" key="1">
    <citation type="journal article" date="2021" name="PeerJ">
        <title>Extensive microbial diversity within the chicken gut microbiome revealed by metagenomics and culture.</title>
        <authorList>
            <person name="Gilroy R."/>
            <person name="Ravi A."/>
            <person name="Getino M."/>
            <person name="Pursley I."/>
            <person name="Horton D.L."/>
            <person name="Alikhan N.F."/>
            <person name="Baker D."/>
            <person name="Gharbi K."/>
            <person name="Hall N."/>
            <person name="Watson M."/>
            <person name="Adriaenssens E.M."/>
            <person name="Foster-Nyarko E."/>
            <person name="Jarju S."/>
            <person name="Secka A."/>
            <person name="Antonio M."/>
            <person name="Oren A."/>
            <person name="Chaudhuri R.R."/>
            <person name="La Ragione R."/>
            <person name="Hildebrand F."/>
            <person name="Pallen M.J."/>
        </authorList>
    </citation>
    <scope>NUCLEOTIDE SEQUENCE</scope>
    <source>
        <strain evidence="8">14324</strain>
    </source>
</reference>
<dbReference type="EMBL" id="DXBU01000017">
    <property type="protein sequence ID" value="HIZ21451.1"/>
    <property type="molecule type" value="Genomic_DNA"/>
</dbReference>
<comment type="caution">
    <text evidence="8">The sequence shown here is derived from an EMBL/GenBank/DDBJ whole genome shotgun (WGS) entry which is preliminary data.</text>
</comment>
<proteinExistence type="predicted"/>
<keyword evidence="5 6" id="KW-0472">Membrane</keyword>
<accession>A0A9D2ISE5</accession>
<keyword evidence="2" id="KW-1003">Cell membrane</keyword>
<feature type="transmembrane region" description="Helical" evidence="6">
    <location>
        <begin position="572"/>
        <end position="596"/>
    </location>
</feature>
<dbReference type="InterPro" id="IPR003838">
    <property type="entry name" value="ABC3_permease_C"/>
</dbReference>
<keyword evidence="3 6" id="KW-0812">Transmembrane</keyword>
<feature type="transmembrane region" description="Helical" evidence="6">
    <location>
        <begin position="101"/>
        <end position="132"/>
    </location>
</feature>
<feature type="transmembrane region" description="Helical" evidence="6">
    <location>
        <begin position="18"/>
        <end position="38"/>
    </location>
</feature>
<name>A0A9D2ISE5_9FIRM</name>
<dbReference type="PANTHER" id="PTHR46795">
    <property type="entry name" value="ABC TRANSPORTER PERMEASE-RELATED-RELATED"/>
    <property type="match status" value="1"/>
</dbReference>
<evidence type="ECO:0000313" key="9">
    <source>
        <dbReference type="Proteomes" id="UP000824041"/>
    </source>
</evidence>
<dbReference type="PANTHER" id="PTHR46795:SF3">
    <property type="entry name" value="ABC TRANSPORTER PERMEASE"/>
    <property type="match status" value="1"/>
</dbReference>
<dbReference type="GO" id="GO:0005886">
    <property type="term" value="C:plasma membrane"/>
    <property type="evidence" value="ECO:0007669"/>
    <property type="project" value="UniProtKB-SubCell"/>
</dbReference>
<evidence type="ECO:0000256" key="1">
    <source>
        <dbReference type="ARBA" id="ARBA00004651"/>
    </source>
</evidence>
<sequence length="701" mass="79245">MTFSYLERKLQKAEVKQAVLYLFCNFISLMLITAYSAMMFSPTVLNIFPEGGDSLKQMYAIFVLALVGCIVFTVYASTLFFRKKSRQLGILMALGASRRRLAPGLFTQVLLLSGASSFAGILAGIPLVIVLWELFRTFLVDSAEMELILDFRFLFLSGAMFLVVTAFACILAFVYLRRTNIMDVVQEEHKNEPVKELGRWCGPAGILLLAGGAVLGYYSGSIYMTLFKKYPPAWINAAYLPVFIGLYMIMLHTVVHGWTSRRKHPYKNIIARSMMKFQGKQTVNSLLVSTVLIAGGCFAVFYIPVLSASSLSEANGRLYDYGFHYRADQVLPDQKEITDLADSYGLAPADWKECAYITLGMDGQMRIEEEDGSFHDEYREMLTESRLISESAYNAVTGQDADVPAGSFCSITNEEETGTYWVSSSDSVFTNPLTHKTLSAEFADYLHFSMLADQMGWYVLDDADYRILSQGLTPYWSGKLVFFNMAGNDDYQFARELYHRIIKSFRKDCLTSVYYDRIGEMDAKKRGAKDSYRALEANDMSHLSPDAPDFRMYWMYMPKFRILSANDFLQTFAVFLMTFLFICIICLTAAMVIGYTRCQTIAINNRYVFDDLKRLGASPAFLLKELRQQCGNVFKLPALIGMTAMSFLYGMILFANDGRFSRTEVEGFLLCLGIILILAGLFYGVYTHTLCRISRQLGIRG</sequence>
<feature type="transmembrane region" description="Helical" evidence="6">
    <location>
        <begin position="238"/>
        <end position="258"/>
    </location>
</feature>
<evidence type="ECO:0000313" key="8">
    <source>
        <dbReference type="EMBL" id="HIZ21451.1"/>
    </source>
</evidence>
<keyword evidence="4 6" id="KW-1133">Transmembrane helix</keyword>
<organism evidence="8 9">
    <name type="scientific">Candidatus Blautia faecigallinarum</name>
    <dbReference type="NCBI Taxonomy" id="2838488"/>
    <lineage>
        <taxon>Bacteria</taxon>
        <taxon>Bacillati</taxon>
        <taxon>Bacillota</taxon>
        <taxon>Clostridia</taxon>
        <taxon>Lachnospirales</taxon>
        <taxon>Lachnospiraceae</taxon>
        <taxon>Blautia</taxon>
    </lineage>
</organism>
<feature type="transmembrane region" description="Helical" evidence="6">
    <location>
        <begin position="197"/>
        <end position="218"/>
    </location>
</feature>
<gene>
    <name evidence="8" type="ORF">IAA21_01455</name>
</gene>
<feature type="domain" description="ABC3 transporter permease C-terminal" evidence="7">
    <location>
        <begin position="60"/>
        <end position="181"/>
    </location>
</feature>
<dbReference type="InterPro" id="IPR052536">
    <property type="entry name" value="ABC-4_Integral_Memb_Prot"/>
</dbReference>
<dbReference type="Pfam" id="PF02687">
    <property type="entry name" value="FtsX"/>
    <property type="match status" value="1"/>
</dbReference>
<comment type="subcellular location">
    <subcellularLocation>
        <location evidence="1">Cell membrane</location>
        <topology evidence="1">Multi-pass membrane protein</topology>
    </subcellularLocation>
</comment>
<evidence type="ECO:0000256" key="4">
    <source>
        <dbReference type="ARBA" id="ARBA00022989"/>
    </source>
</evidence>
<protein>
    <submittedName>
        <fullName evidence="8">ABC transporter permease</fullName>
    </submittedName>
</protein>
<feature type="transmembrane region" description="Helical" evidence="6">
    <location>
        <begin position="667"/>
        <end position="686"/>
    </location>
</feature>
<evidence type="ECO:0000256" key="5">
    <source>
        <dbReference type="ARBA" id="ARBA00023136"/>
    </source>
</evidence>
<dbReference type="Proteomes" id="UP000824041">
    <property type="component" value="Unassembled WGS sequence"/>
</dbReference>
<dbReference type="AlphaFoldDB" id="A0A9D2ISE5"/>
<evidence type="ECO:0000259" key="7">
    <source>
        <dbReference type="Pfam" id="PF02687"/>
    </source>
</evidence>
<evidence type="ECO:0000256" key="6">
    <source>
        <dbReference type="SAM" id="Phobius"/>
    </source>
</evidence>